<sequence length="127" mass="14390">MTLAQEAQDPDTHPYAYGCMLKIFHVDVKHKGALSRTGMSHRMDVLWIRWFENDESYAAGWNVRWLDCISFVNASLPGTFGFLDPTEVICATHLIAAFAHGLTSHLLQGKSIARLDTEYNPENKHEN</sequence>
<dbReference type="InParanoid" id="A0A409XRY7"/>
<keyword evidence="2" id="KW-1185">Reference proteome</keyword>
<dbReference type="EMBL" id="NHYD01000731">
    <property type="protein sequence ID" value="PPQ93474.1"/>
    <property type="molecule type" value="Genomic_DNA"/>
</dbReference>
<dbReference type="OrthoDB" id="3183767at2759"/>
<dbReference type="STRING" id="93625.A0A409XRY7"/>
<dbReference type="AlphaFoldDB" id="A0A409XRY7"/>
<dbReference type="Proteomes" id="UP000283269">
    <property type="component" value="Unassembled WGS sequence"/>
</dbReference>
<reference evidence="1 2" key="1">
    <citation type="journal article" date="2018" name="Evol. Lett.">
        <title>Horizontal gene cluster transfer increased hallucinogenic mushroom diversity.</title>
        <authorList>
            <person name="Reynolds H.T."/>
            <person name="Vijayakumar V."/>
            <person name="Gluck-Thaler E."/>
            <person name="Korotkin H.B."/>
            <person name="Matheny P.B."/>
            <person name="Slot J.C."/>
        </authorList>
    </citation>
    <scope>NUCLEOTIDE SEQUENCE [LARGE SCALE GENOMIC DNA]</scope>
    <source>
        <strain evidence="1 2">2631</strain>
    </source>
</reference>
<accession>A0A409XRY7</accession>
<name>A0A409XRY7_PSICY</name>
<proteinExistence type="predicted"/>
<comment type="caution">
    <text evidence="1">The sequence shown here is derived from an EMBL/GenBank/DDBJ whole genome shotgun (WGS) entry which is preliminary data.</text>
</comment>
<evidence type="ECO:0000313" key="1">
    <source>
        <dbReference type="EMBL" id="PPQ93474.1"/>
    </source>
</evidence>
<organism evidence="1 2">
    <name type="scientific">Psilocybe cyanescens</name>
    <dbReference type="NCBI Taxonomy" id="93625"/>
    <lineage>
        <taxon>Eukaryota</taxon>
        <taxon>Fungi</taxon>
        <taxon>Dikarya</taxon>
        <taxon>Basidiomycota</taxon>
        <taxon>Agaricomycotina</taxon>
        <taxon>Agaricomycetes</taxon>
        <taxon>Agaricomycetidae</taxon>
        <taxon>Agaricales</taxon>
        <taxon>Agaricineae</taxon>
        <taxon>Strophariaceae</taxon>
        <taxon>Psilocybe</taxon>
    </lineage>
</organism>
<protein>
    <submittedName>
        <fullName evidence="1">Uncharacterized protein</fullName>
    </submittedName>
</protein>
<gene>
    <name evidence="1" type="ORF">CVT25_008492</name>
</gene>
<evidence type="ECO:0000313" key="2">
    <source>
        <dbReference type="Proteomes" id="UP000283269"/>
    </source>
</evidence>